<gene>
    <name evidence="2" type="ORF">OO7_01976</name>
</gene>
<dbReference type="EMBL" id="AKKN01000003">
    <property type="protein sequence ID" value="EKT60826.1"/>
    <property type="molecule type" value="Genomic_DNA"/>
</dbReference>
<organism evidence="2 3">
    <name type="scientific">Providencia sneebia DSM 19967</name>
    <dbReference type="NCBI Taxonomy" id="1141660"/>
    <lineage>
        <taxon>Bacteria</taxon>
        <taxon>Pseudomonadati</taxon>
        <taxon>Pseudomonadota</taxon>
        <taxon>Gammaproteobacteria</taxon>
        <taxon>Enterobacterales</taxon>
        <taxon>Morganellaceae</taxon>
        <taxon>Providencia</taxon>
    </lineage>
</organism>
<proteinExistence type="predicted"/>
<reference evidence="2 3" key="1">
    <citation type="journal article" date="2012" name="BMC Genomics">
        <title>Comparative genomics of bacteria in the genus Providencia isolated from wild Drosophila melanogaster.</title>
        <authorList>
            <person name="Galac M.R."/>
            <person name="Lazzaro B.P."/>
        </authorList>
    </citation>
    <scope>NUCLEOTIDE SEQUENCE [LARGE SCALE GENOMIC DNA]</scope>
    <source>
        <strain evidence="2 3">DSM 19967</strain>
    </source>
</reference>
<accession>K8WLH7</accession>
<comment type="caution">
    <text evidence="2">The sequence shown here is derived from an EMBL/GenBank/DDBJ whole genome shotgun (WGS) entry which is preliminary data.</text>
</comment>
<dbReference type="Proteomes" id="UP000010290">
    <property type="component" value="Chromosome"/>
</dbReference>
<dbReference type="HOGENOM" id="CLU_1480780_0_0_6"/>
<dbReference type="PATRIC" id="fig|1141660.3.peg.396"/>
<dbReference type="RefSeq" id="WP_008914284.1">
    <property type="nucleotide sequence ID" value="NZ_CM001773.1"/>
</dbReference>
<protein>
    <submittedName>
        <fullName evidence="2">Uncharacterized protein</fullName>
    </submittedName>
</protein>
<feature type="transmembrane region" description="Helical" evidence="1">
    <location>
        <begin position="13"/>
        <end position="32"/>
    </location>
</feature>
<sequence>MNDASSTFWYRPVWLQSLPILVLAILFSVTYYQVYWQEKHQQITALKSKSNEINIQLQQNRSTIHDLPSLNSLEQEITQLNQQIAIPNQNQQQFIIHIQHVIDKSYVKLNRLQPSINSDTQEKIYTIEIQGTYPDIYKCIQAIILSSPNPKGLLSSANFQPQHGYLTATLTISFIKDDITHEK</sequence>
<dbReference type="OrthoDB" id="6455512at2"/>
<keyword evidence="1" id="KW-0472">Membrane</keyword>
<evidence type="ECO:0000313" key="2">
    <source>
        <dbReference type="EMBL" id="EKT60826.1"/>
    </source>
</evidence>
<evidence type="ECO:0000313" key="3">
    <source>
        <dbReference type="Proteomes" id="UP000010290"/>
    </source>
</evidence>
<dbReference type="AlphaFoldDB" id="K8WLH7"/>
<keyword evidence="3" id="KW-1185">Reference proteome</keyword>
<keyword evidence="1" id="KW-0812">Transmembrane</keyword>
<name>K8WLH7_9GAMM</name>
<evidence type="ECO:0000256" key="1">
    <source>
        <dbReference type="SAM" id="Phobius"/>
    </source>
</evidence>
<keyword evidence="1" id="KW-1133">Transmembrane helix</keyword>